<evidence type="ECO:0000313" key="1">
    <source>
        <dbReference type="EMBL" id="VVN75081.1"/>
    </source>
</evidence>
<dbReference type="EMBL" id="CABVIB010000002">
    <property type="protein sequence ID" value="VVN75081.1"/>
    <property type="molecule type" value="Genomic_DNA"/>
</dbReference>
<accession>A0A5E7AGL2</accession>
<evidence type="ECO:0000313" key="2">
    <source>
        <dbReference type="Proteomes" id="UP000326018"/>
    </source>
</evidence>
<organism evidence="1 2">
    <name type="scientific">Pseudomonas fluorescens</name>
    <dbReference type="NCBI Taxonomy" id="294"/>
    <lineage>
        <taxon>Bacteria</taxon>
        <taxon>Pseudomonadati</taxon>
        <taxon>Pseudomonadota</taxon>
        <taxon>Gammaproteobacteria</taxon>
        <taxon>Pseudomonadales</taxon>
        <taxon>Pseudomonadaceae</taxon>
        <taxon>Pseudomonas</taxon>
    </lineage>
</organism>
<proteinExistence type="predicted"/>
<sequence>MILVLKFPLKVGWKKYYISLLLKIKVILAA</sequence>
<reference evidence="1 2" key="1">
    <citation type="submission" date="2019-09" db="EMBL/GenBank/DDBJ databases">
        <authorList>
            <person name="Chandra G."/>
            <person name="Truman W A."/>
        </authorList>
    </citation>
    <scope>NUCLEOTIDE SEQUENCE [LARGE SCALE GENOMIC DNA]</scope>
    <source>
        <strain evidence="1">PS712</strain>
    </source>
</reference>
<dbReference type="AlphaFoldDB" id="A0A5E7AGL2"/>
<name>A0A5E7AGL2_PSEFL</name>
<protein>
    <submittedName>
        <fullName evidence="1">Uncharacterized protein</fullName>
    </submittedName>
</protein>
<dbReference type="Proteomes" id="UP000326018">
    <property type="component" value="Unassembled WGS sequence"/>
</dbReference>
<gene>
    <name evidence="1" type="ORF">PS712_00677</name>
</gene>